<keyword evidence="2 5" id="KW-0812">Transmembrane</keyword>
<gene>
    <name evidence="7" type="ORF">GBAR_LOCUS5361</name>
</gene>
<dbReference type="GO" id="GO:0005506">
    <property type="term" value="F:iron ion binding"/>
    <property type="evidence" value="ECO:0007669"/>
    <property type="project" value="InterPro"/>
</dbReference>
<feature type="transmembrane region" description="Helical" evidence="5">
    <location>
        <begin position="116"/>
        <end position="138"/>
    </location>
</feature>
<accession>A0AA35RAQ3</accession>
<dbReference type="GO" id="GO:0008610">
    <property type="term" value="P:lipid biosynthetic process"/>
    <property type="evidence" value="ECO:0007669"/>
    <property type="project" value="InterPro"/>
</dbReference>
<dbReference type="InterPro" id="IPR050307">
    <property type="entry name" value="Sterol_Desaturase_Related"/>
</dbReference>
<comment type="subcellular location">
    <subcellularLocation>
        <location evidence="1">Membrane</location>
    </subcellularLocation>
</comment>
<keyword evidence="8" id="KW-1185">Reference proteome</keyword>
<proteinExistence type="predicted"/>
<feature type="non-terminal residue" evidence="7">
    <location>
        <position position="182"/>
    </location>
</feature>
<evidence type="ECO:0000256" key="1">
    <source>
        <dbReference type="ARBA" id="ARBA00004370"/>
    </source>
</evidence>
<dbReference type="AlphaFoldDB" id="A0AA35RAQ3"/>
<evidence type="ECO:0000313" key="8">
    <source>
        <dbReference type="Proteomes" id="UP001174909"/>
    </source>
</evidence>
<organism evidence="7 8">
    <name type="scientific">Geodia barretti</name>
    <name type="common">Barrett's horny sponge</name>
    <dbReference type="NCBI Taxonomy" id="519541"/>
    <lineage>
        <taxon>Eukaryota</taxon>
        <taxon>Metazoa</taxon>
        <taxon>Porifera</taxon>
        <taxon>Demospongiae</taxon>
        <taxon>Heteroscleromorpha</taxon>
        <taxon>Tetractinellida</taxon>
        <taxon>Astrophorina</taxon>
        <taxon>Geodiidae</taxon>
        <taxon>Geodia</taxon>
    </lineage>
</organism>
<feature type="domain" description="Fatty acid hydroxylase" evidence="6">
    <location>
        <begin position="116"/>
        <end position="182"/>
    </location>
</feature>
<sequence length="182" mass="21848">SFATLSYVFVFDHRLRKHPLFLPNQVRREIVHASKSIPWMTLMTTPIFVLEVRGYSRLYEGVSGVRGWMFNAASMLLFLMFTDALIYWIHRWLHHRLVYKHIHKGHHTWKGLPYHIYPLLFPLHKIVYLVLFVFVNLWTISIHDGDYRVPGILQPLINGSAHHTDHHLFYNYNYGQYFTLWD</sequence>
<feature type="transmembrane region" description="Helical" evidence="5">
    <location>
        <begin position="68"/>
        <end position="89"/>
    </location>
</feature>
<dbReference type="GO" id="GO:0016491">
    <property type="term" value="F:oxidoreductase activity"/>
    <property type="evidence" value="ECO:0007669"/>
    <property type="project" value="InterPro"/>
</dbReference>
<evidence type="ECO:0000256" key="2">
    <source>
        <dbReference type="ARBA" id="ARBA00022692"/>
    </source>
</evidence>
<dbReference type="PANTHER" id="PTHR11863">
    <property type="entry name" value="STEROL DESATURASE"/>
    <property type="match status" value="1"/>
</dbReference>
<feature type="non-terminal residue" evidence="7">
    <location>
        <position position="1"/>
    </location>
</feature>
<evidence type="ECO:0000256" key="5">
    <source>
        <dbReference type="SAM" id="Phobius"/>
    </source>
</evidence>
<evidence type="ECO:0000256" key="3">
    <source>
        <dbReference type="ARBA" id="ARBA00022989"/>
    </source>
</evidence>
<comment type="caution">
    <text evidence="7">The sequence shown here is derived from an EMBL/GenBank/DDBJ whole genome shotgun (WGS) entry which is preliminary data.</text>
</comment>
<evidence type="ECO:0000256" key="4">
    <source>
        <dbReference type="ARBA" id="ARBA00023136"/>
    </source>
</evidence>
<evidence type="ECO:0000313" key="7">
    <source>
        <dbReference type="EMBL" id="CAI8007759.1"/>
    </source>
</evidence>
<protein>
    <submittedName>
        <fullName evidence="7">Lathosterol oxidase</fullName>
    </submittedName>
</protein>
<dbReference type="GO" id="GO:0016020">
    <property type="term" value="C:membrane"/>
    <property type="evidence" value="ECO:0007669"/>
    <property type="project" value="UniProtKB-SubCell"/>
</dbReference>
<keyword evidence="4 5" id="KW-0472">Membrane</keyword>
<keyword evidence="3 5" id="KW-1133">Transmembrane helix</keyword>
<dbReference type="Pfam" id="PF04116">
    <property type="entry name" value="FA_hydroxylase"/>
    <property type="match status" value="1"/>
</dbReference>
<evidence type="ECO:0000259" key="6">
    <source>
        <dbReference type="Pfam" id="PF04116"/>
    </source>
</evidence>
<reference evidence="7" key="1">
    <citation type="submission" date="2023-03" db="EMBL/GenBank/DDBJ databases">
        <authorList>
            <person name="Steffen K."/>
            <person name="Cardenas P."/>
        </authorList>
    </citation>
    <scope>NUCLEOTIDE SEQUENCE</scope>
</reference>
<dbReference type="EMBL" id="CASHTH010000799">
    <property type="protein sequence ID" value="CAI8007759.1"/>
    <property type="molecule type" value="Genomic_DNA"/>
</dbReference>
<dbReference type="InterPro" id="IPR006694">
    <property type="entry name" value="Fatty_acid_hydroxylase"/>
</dbReference>
<name>A0AA35RAQ3_GEOBA</name>
<dbReference type="Proteomes" id="UP001174909">
    <property type="component" value="Unassembled WGS sequence"/>
</dbReference>